<comment type="caution">
    <text evidence="3">The sequence shown here is derived from an EMBL/GenBank/DDBJ whole genome shotgun (WGS) entry which is preliminary data.</text>
</comment>
<dbReference type="Gene3D" id="3.30.530.20">
    <property type="match status" value="1"/>
</dbReference>
<evidence type="ECO:0000313" key="3">
    <source>
        <dbReference type="EMBL" id="MCW1932756.1"/>
    </source>
</evidence>
<sequence>MTDTSASFIYVTYIRATPEQVFEAIIKPEIALRYWGHANVSDDWQPGSTWKHVRASDANVVDLVGKVLESDPPRRLVLSWSNESQQHDPAHTSTVAFDIEPALEGVKLTVSHTDLQPDSGMLAGISKGWPMVLSSLKSLLETGQGFDL</sequence>
<organism evidence="3 4">
    <name type="scientific">Pararhodobacter zhoushanensis</name>
    <dbReference type="NCBI Taxonomy" id="2479545"/>
    <lineage>
        <taxon>Bacteria</taxon>
        <taxon>Pseudomonadati</taxon>
        <taxon>Pseudomonadota</taxon>
        <taxon>Alphaproteobacteria</taxon>
        <taxon>Rhodobacterales</taxon>
        <taxon>Paracoccaceae</taxon>
        <taxon>Pararhodobacter</taxon>
    </lineage>
</organism>
<reference evidence="3 4" key="1">
    <citation type="submission" date="2022-10" db="EMBL/GenBank/DDBJ databases">
        <title>Pararhodobacter sp. nov., isolated from marine algae.</title>
        <authorList>
            <person name="Choi B.J."/>
            <person name="Kim J.M."/>
            <person name="Lee J.K."/>
            <person name="Choi D.G."/>
            <person name="Jeon C.O."/>
        </authorList>
    </citation>
    <scope>NUCLEOTIDE SEQUENCE [LARGE SCALE GENOMIC DNA]</scope>
    <source>
        <strain evidence="3 4">ZQ420</strain>
    </source>
</reference>
<accession>A0ABT3GYW1</accession>
<dbReference type="SUPFAM" id="SSF55961">
    <property type="entry name" value="Bet v1-like"/>
    <property type="match status" value="1"/>
</dbReference>
<evidence type="ECO:0000259" key="2">
    <source>
        <dbReference type="Pfam" id="PF08327"/>
    </source>
</evidence>
<keyword evidence="4" id="KW-1185">Reference proteome</keyword>
<evidence type="ECO:0000313" key="4">
    <source>
        <dbReference type="Proteomes" id="UP001208938"/>
    </source>
</evidence>
<dbReference type="RefSeq" id="WP_264505732.1">
    <property type="nucleotide sequence ID" value="NZ_JAPDFL010000001.1"/>
</dbReference>
<dbReference type="Pfam" id="PF08327">
    <property type="entry name" value="AHSA1"/>
    <property type="match status" value="1"/>
</dbReference>
<feature type="domain" description="Activator of Hsp90 ATPase homologue 1/2-like C-terminal" evidence="2">
    <location>
        <begin position="16"/>
        <end position="141"/>
    </location>
</feature>
<dbReference type="InterPro" id="IPR013538">
    <property type="entry name" value="ASHA1/2-like_C"/>
</dbReference>
<dbReference type="InterPro" id="IPR023393">
    <property type="entry name" value="START-like_dom_sf"/>
</dbReference>
<comment type="similarity">
    <text evidence="1">Belongs to the AHA1 family.</text>
</comment>
<dbReference type="Proteomes" id="UP001208938">
    <property type="component" value="Unassembled WGS sequence"/>
</dbReference>
<protein>
    <submittedName>
        <fullName evidence="3">SRPBCC family protein</fullName>
    </submittedName>
</protein>
<dbReference type="CDD" id="cd08893">
    <property type="entry name" value="SRPBCC_CalC_Aha1-like_GntR-HTH"/>
    <property type="match status" value="1"/>
</dbReference>
<name>A0ABT3GYW1_9RHOB</name>
<dbReference type="EMBL" id="JAPDFL010000001">
    <property type="protein sequence ID" value="MCW1932756.1"/>
    <property type="molecule type" value="Genomic_DNA"/>
</dbReference>
<evidence type="ECO:0000256" key="1">
    <source>
        <dbReference type="ARBA" id="ARBA00006817"/>
    </source>
</evidence>
<proteinExistence type="inferred from homology"/>
<gene>
    <name evidence="3" type="ORF">OKW52_10930</name>
</gene>